<dbReference type="InterPro" id="IPR039251">
    <property type="entry name" value="OXLD1"/>
</dbReference>
<dbReference type="Pfam" id="PF09791">
    <property type="entry name" value="Oxidored-like"/>
    <property type="match status" value="1"/>
</dbReference>
<organism evidence="2 3">
    <name type="scientific">Ogataea haglerorum</name>
    <dbReference type="NCBI Taxonomy" id="1937702"/>
    <lineage>
        <taxon>Eukaryota</taxon>
        <taxon>Fungi</taxon>
        <taxon>Dikarya</taxon>
        <taxon>Ascomycota</taxon>
        <taxon>Saccharomycotina</taxon>
        <taxon>Pichiomycetes</taxon>
        <taxon>Pichiales</taxon>
        <taxon>Pichiaceae</taxon>
        <taxon>Ogataea</taxon>
    </lineage>
</organism>
<reference evidence="2" key="1">
    <citation type="journal article" date="2021" name="G3 (Bethesda)">
        <title>Genomic diversity, chromosomal rearrangements, and interspecies hybridization in the ogataea polymorpha species complex.</title>
        <authorList>
            <person name="Hanson S.J."/>
            <person name="Cinneide E.O."/>
            <person name="Salzberg L.I."/>
            <person name="Wolfe K.H."/>
            <person name="McGowan J."/>
            <person name="Fitzpatrick D.A."/>
            <person name="Matlin K."/>
        </authorList>
    </citation>
    <scope>NUCLEOTIDE SEQUENCE</scope>
    <source>
        <strain evidence="2">83-405-1</strain>
    </source>
</reference>
<gene>
    <name evidence="2" type="ORF">KL933_003730</name>
</gene>
<dbReference type="PANTHER" id="PTHR21193:SF3">
    <property type="entry name" value="OXIDOREDUCTASE-LIKE DOMAIN-CONTAINING PROTEIN 1"/>
    <property type="match status" value="1"/>
</dbReference>
<dbReference type="InterPro" id="IPR019180">
    <property type="entry name" value="Oxidoreductase-like_N"/>
</dbReference>
<sequence length="212" mass="24554">MIRICQKRLLSTSSHVFQSDKMDYYRLMAKSRNQKAKSDDESVRTMSLTFDTRPKTAADNADIDKIFGFSGKNKSDKSSRRDVSYRSIKRNIAGVMVPKRPIEPDNCCMSGCVNCVWELYGEDLEEWKQLTKLAAQRLMEQGDDVKEKWPVGFDPPPDYLPAKYIPEELREKNVRQEKRVEMPLGLQVFTQLEKKLKSKHRRQSDSRVAAQA</sequence>
<dbReference type="EMBL" id="JAHLUH010000010">
    <property type="protein sequence ID" value="KAG7726288.1"/>
    <property type="molecule type" value="Genomic_DNA"/>
</dbReference>
<dbReference type="GO" id="GO:0005739">
    <property type="term" value="C:mitochondrion"/>
    <property type="evidence" value="ECO:0007669"/>
    <property type="project" value="TreeGrafter"/>
</dbReference>
<dbReference type="PANTHER" id="PTHR21193">
    <property type="entry name" value="OXIDOREDUCTASE-LIKE DOMAIN-CONTAINING PROTEIN 1"/>
    <property type="match status" value="1"/>
</dbReference>
<feature type="domain" description="Oxidoreductase-like" evidence="1">
    <location>
        <begin position="92"/>
        <end position="135"/>
    </location>
</feature>
<dbReference type="AlphaFoldDB" id="A0AAN6D3U5"/>
<evidence type="ECO:0000313" key="2">
    <source>
        <dbReference type="EMBL" id="KAG7726288.1"/>
    </source>
</evidence>
<evidence type="ECO:0000259" key="1">
    <source>
        <dbReference type="Pfam" id="PF09791"/>
    </source>
</evidence>
<proteinExistence type="predicted"/>
<name>A0AAN6D3U5_9ASCO</name>
<accession>A0AAN6D3U5</accession>
<protein>
    <recommendedName>
        <fullName evidence="1">Oxidoreductase-like domain-containing protein</fullName>
    </recommendedName>
</protein>
<comment type="caution">
    <text evidence="2">The sequence shown here is derived from an EMBL/GenBank/DDBJ whole genome shotgun (WGS) entry which is preliminary data.</text>
</comment>
<evidence type="ECO:0000313" key="3">
    <source>
        <dbReference type="Proteomes" id="UP000738402"/>
    </source>
</evidence>
<dbReference type="Proteomes" id="UP000738402">
    <property type="component" value="Unassembled WGS sequence"/>
</dbReference>